<feature type="region of interest" description="Disordered" evidence="1">
    <location>
        <begin position="143"/>
        <end position="163"/>
    </location>
</feature>
<proteinExistence type="predicted"/>
<accession>A0ABQ6JMC3</accession>
<organism evidence="2 3">
    <name type="scientific">Angustibacter aerolatus</name>
    <dbReference type="NCBI Taxonomy" id="1162965"/>
    <lineage>
        <taxon>Bacteria</taxon>
        <taxon>Bacillati</taxon>
        <taxon>Actinomycetota</taxon>
        <taxon>Actinomycetes</taxon>
        <taxon>Kineosporiales</taxon>
        <taxon>Kineosporiaceae</taxon>
    </lineage>
</organism>
<dbReference type="SUPFAM" id="SSF110849">
    <property type="entry name" value="ParB/Sulfiredoxin"/>
    <property type="match status" value="1"/>
</dbReference>
<protein>
    <recommendedName>
        <fullName evidence="4">ParB/Sulfiredoxin domain-containing protein</fullName>
    </recommendedName>
</protein>
<dbReference type="Proteomes" id="UP001157017">
    <property type="component" value="Unassembled WGS sequence"/>
</dbReference>
<evidence type="ECO:0000313" key="3">
    <source>
        <dbReference type="Proteomes" id="UP001157017"/>
    </source>
</evidence>
<dbReference type="CDD" id="cd16387">
    <property type="entry name" value="ParB_N_Srx"/>
    <property type="match status" value="1"/>
</dbReference>
<evidence type="ECO:0000313" key="2">
    <source>
        <dbReference type="EMBL" id="GMA89427.1"/>
    </source>
</evidence>
<gene>
    <name evidence="2" type="ORF">GCM10025868_46770</name>
</gene>
<dbReference type="Gene3D" id="3.90.1530.30">
    <property type="match status" value="1"/>
</dbReference>
<dbReference type="InterPro" id="IPR036086">
    <property type="entry name" value="ParB/Sulfiredoxin_sf"/>
</dbReference>
<evidence type="ECO:0000256" key="1">
    <source>
        <dbReference type="SAM" id="MobiDB-lite"/>
    </source>
</evidence>
<keyword evidence="3" id="KW-1185">Reference proteome</keyword>
<sequence length="163" mass="17642">MSRMSTPAAATATAEAARTIQHVDPTTLLVDVNVRHDARLTADFIASIRDRGVLQPIVAVRTADGALRVRLGHRRTLAAVTDARAQVLTLAQVLAAYEAATDVSSWRQVSDGTRRYLEFIAANGYTLAEVERRACGQDPCPSPSATLTLLPPMHPRWSTRPDG</sequence>
<evidence type="ECO:0008006" key="4">
    <source>
        <dbReference type="Google" id="ProtNLM"/>
    </source>
</evidence>
<name>A0ABQ6JMC3_9ACTN</name>
<dbReference type="EMBL" id="BSUZ01000003">
    <property type="protein sequence ID" value="GMA89427.1"/>
    <property type="molecule type" value="Genomic_DNA"/>
</dbReference>
<comment type="caution">
    <text evidence="2">The sequence shown here is derived from an EMBL/GenBank/DDBJ whole genome shotgun (WGS) entry which is preliminary data.</text>
</comment>
<reference evidence="3" key="1">
    <citation type="journal article" date="2019" name="Int. J. Syst. Evol. Microbiol.">
        <title>The Global Catalogue of Microorganisms (GCM) 10K type strain sequencing project: providing services to taxonomists for standard genome sequencing and annotation.</title>
        <authorList>
            <consortium name="The Broad Institute Genomics Platform"/>
            <consortium name="The Broad Institute Genome Sequencing Center for Infectious Disease"/>
            <person name="Wu L."/>
            <person name="Ma J."/>
        </authorList>
    </citation>
    <scope>NUCLEOTIDE SEQUENCE [LARGE SCALE GENOMIC DNA]</scope>
    <source>
        <strain evidence="3">NBRC 108730</strain>
    </source>
</reference>